<evidence type="ECO:0000313" key="8">
    <source>
        <dbReference type="Proteomes" id="UP000463939"/>
    </source>
</evidence>
<organism evidence="7 8">
    <name type="scientific">Sulfuriferula nivalis</name>
    <dbReference type="NCBI Taxonomy" id="2675298"/>
    <lineage>
        <taxon>Bacteria</taxon>
        <taxon>Pseudomonadati</taxon>
        <taxon>Pseudomonadota</taxon>
        <taxon>Betaproteobacteria</taxon>
        <taxon>Nitrosomonadales</taxon>
        <taxon>Sulfuricellaceae</taxon>
        <taxon>Sulfuriferula</taxon>
    </lineage>
</organism>
<evidence type="ECO:0000256" key="2">
    <source>
        <dbReference type="ARBA" id="ARBA00022692"/>
    </source>
</evidence>
<feature type="transmembrane region" description="Helical" evidence="5">
    <location>
        <begin position="7"/>
        <end position="28"/>
    </location>
</feature>
<name>A0A809RGZ9_9PROT</name>
<evidence type="ECO:0000313" key="7">
    <source>
        <dbReference type="EMBL" id="BBP01149.1"/>
    </source>
</evidence>
<sequence>MAKNILLMRYLGGGLKLILFIFLLGFAVKNSEVVTLRYYLGYEWHMPLILVILIFFVVGAGMGVAASLTYLFRQRRELLALRSSVAKLSESQGVRHGV</sequence>
<proteinExistence type="predicted"/>
<evidence type="ECO:0000256" key="3">
    <source>
        <dbReference type="ARBA" id="ARBA00022989"/>
    </source>
</evidence>
<evidence type="ECO:0000256" key="4">
    <source>
        <dbReference type="ARBA" id="ARBA00023136"/>
    </source>
</evidence>
<keyword evidence="2 5" id="KW-0812">Transmembrane</keyword>
<evidence type="ECO:0000256" key="5">
    <source>
        <dbReference type="SAM" id="Phobius"/>
    </source>
</evidence>
<reference evidence="8" key="1">
    <citation type="submission" date="2019-11" db="EMBL/GenBank/DDBJ databases">
        <title>Isolation and characterization of a novel species in the genus Sulfuriferula.</title>
        <authorList>
            <person name="Mochizuki J."/>
            <person name="Kojima H."/>
            <person name="Fukui M."/>
        </authorList>
    </citation>
    <scope>NUCLEOTIDE SEQUENCE [LARGE SCALE GENOMIC DNA]</scope>
    <source>
        <strain evidence="8">SGTM</strain>
    </source>
</reference>
<feature type="domain" description="Lipopolysaccharide assembly protein A" evidence="6">
    <location>
        <begin position="29"/>
        <end position="90"/>
    </location>
</feature>
<dbReference type="GO" id="GO:0005886">
    <property type="term" value="C:plasma membrane"/>
    <property type="evidence" value="ECO:0007669"/>
    <property type="project" value="InterPro"/>
</dbReference>
<keyword evidence="1" id="KW-1003">Cell membrane</keyword>
<feature type="transmembrane region" description="Helical" evidence="5">
    <location>
        <begin position="48"/>
        <end position="72"/>
    </location>
</feature>
<accession>A0A809RGZ9</accession>
<keyword evidence="8" id="KW-1185">Reference proteome</keyword>
<dbReference type="Proteomes" id="UP000463939">
    <property type="component" value="Chromosome"/>
</dbReference>
<gene>
    <name evidence="7" type="ORF">SFSGTM_18570</name>
</gene>
<keyword evidence="3 5" id="KW-1133">Transmembrane helix</keyword>
<dbReference type="KEGG" id="sniv:SFSGTM_18570"/>
<dbReference type="AlphaFoldDB" id="A0A809RGZ9"/>
<evidence type="ECO:0000256" key="1">
    <source>
        <dbReference type="ARBA" id="ARBA00022475"/>
    </source>
</evidence>
<protein>
    <recommendedName>
        <fullName evidence="6">Lipopolysaccharide assembly protein A domain-containing protein</fullName>
    </recommendedName>
</protein>
<keyword evidence="4 5" id="KW-0472">Membrane</keyword>
<dbReference type="RefSeq" id="WP_232525955.1">
    <property type="nucleotide sequence ID" value="NZ_AP021881.1"/>
</dbReference>
<dbReference type="EMBL" id="AP021881">
    <property type="protein sequence ID" value="BBP01149.1"/>
    <property type="molecule type" value="Genomic_DNA"/>
</dbReference>
<dbReference type="InterPro" id="IPR010445">
    <property type="entry name" value="LapA_dom"/>
</dbReference>
<dbReference type="Pfam" id="PF06305">
    <property type="entry name" value="LapA_dom"/>
    <property type="match status" value="1"/>
</dbReference>
<evidence type="ECO:0000259" key="6">
    <source>
        <dbReference type="Pfam" id="PF06305"/>
    </source>
</evidence>